<dbReference type="AlphaFoldDB" id="A0A7T0C0H4"/>
<comment type="function">
    <text evidence="5 7">This protein binds to the 23S rRNA, and is important in its secondary structure. It is located near the subunit interface in the base of the L7/L12 stalk, and near the tRNA binding site of the peptidyltransferase center.</text>
</comment>
<evidence type="ECO:0000256" key="6">
    <source>
        <dbReference type="RuleBase" id="RU003869"/>
    </source>
</evidence>
<evidence type="ECO:0000256" key="1">
    <source>
        <dbReference type="ARBA" id="ARBA00022730"/>
    </source>
</evidence>
<dbReference type="GO" id="GO:0019843">
    <property type="term" value="F:rRNA binding"/>
    <property type="evidence" value="ECO:0007669"/>
    <property type="project" value="UniProtKB-UniRule"/>
</dbReference>
<dbReference type="KEGG" id="nva:G3M78_02070"/>
<dbReference type="Gene3D" id="3.90.930.12">
    <property type="entry name" value="Ribosomal protein L6, alpha-beta domain"/>
    <property type="match status" value="2"/>
</dbReference>
<dbReference type="PRINTS" id="PR00059">
    <property type="entry name" value="RIBOSOMALL6"/>
</dbReference>
<reference evidence="10" key="1">
    <citation type="submission" date="2020-02" db="EMBL/GenBank/DDBJ databases">
        <title>Genomic and physiological characterization of two novel Nitrospinaceae genera.</title>
        <authorList>
            <person name="Mueller A.J."/>
            <person name="Jung M.-Y."/>
            <person name="Strachan C.R."/>
            <person name="Herbold C.W."/>
            <person name="Kirkegaard R.H."/>
            <person name="Daims H."/>
        </authorList>
    </citation>
    <scope>NUCLEOTIDE SEQUENCE [LARGE SCALE GENOMIC DNA]</scope>
</reference>
<dbReference type="InterPro" id="IPR019906">
    <property type="entry name" value="Ribosomal_uL6_bac-type"/>
</dbReference>
<evidence type="ECO:0000256" key="4">
    <source>
        <dbReference type="ARBA" id="ARBA00023274"/>
    </source>
</evidence>
<dbReference type="EMBL" id="CP048620">
    <property type="protein sequence ID" value="QPJ64251.1"/>
    <property type="molecule type" value="Genomic_DNA"/>
</dbReference>
<dbReference type="Proteomes" id="UP000594464">
    <property type="component" value="Chromosome"/>
</dbReference>
<evidence type="ECO:0000256" key="5">
    <source>
        <dbReference type="HAMAP-Rule" id="MF_01365"/>
    </source>
</evidence>
<dbReference type="FunFam" id="3.90.930.12:FF:000002">
    <property type="entry name" value="50S ribosomal protein L6"/>
    <property type="match status" value="1"/>
</dbReference>
<evidence type="ECO:0000256" key="2">
    <source>
        <dbReference type="ARBA" id="ARBA00022884"/>
    </source>
</evidence>
<keyword evidence="4 5" id="KW-0687">Ribonucleoprotein</keyword>
<gene>
    <name evidence="5 9" type="primary">rplF</name>
    <name evidence="9" type="ORF">G3M78_02070</name>
</gene>
<dbReference type="InterPro" id="IPR000702">
    <property type="entry name" value="Ribosomal_uL6-like"/>
</dbReference>
<organism evidence="9 10">
    <name type="scientific">Candidatus Nitrohelix vancouverensis</name>
    <dbReference type="NCBI Taxonomy" id="2705534"/>
    <lineage>
        <taxon>Bacteria</taxon>
        <taxon>Pseudomonadati</taxon>
        <taxon>Nitrospinota/Tectimicrobiota group</taxon>
        <taxon>Nitrospinota</taxon>
        <taxon>Nitrospinia</taxon>
        <taxon>Nitrospinales</taxon>
        <taxon>Nitrospinaceae</taxon>
        <taxon>Candidatus Nitrohelix</taxon>
    </lineage>
</organism>
<proteinExistence type="inferred from homology"/>
<keyword evidence="2 5" id="KW-0694">RNA-binding</keyword>
<dbReference type="PROSITE" id="PS00525">
    <property type="entry name" value="RIBOSOMAL_L6_1"/>
    <property type="match status" value="1"/>
</dbReference>
<comment type="subunit">
    <text evidence="5">Part of the 50S ribosomal subunit.</text>
</comment>
<protein>
    <recommendedName>
        <fullName evidence="5">Large ribosomal subunit protein uL6</fullName>
    </recommendedName>
</protein>
<dbReference type="GO" id="GO:0003735">
    <property type="term" value="F:structural constituent of ribosome"/>
    <property type="evidence" value="ECO:0007669"/>
    <property type="project" value="UniProtKB-UniRule"/>
</dbReference>
<evidence type="ECO:0000256" key="7">
    <source>
        <dbReference type="RuleBase" id="RU003870"/>
    </source>
</evidence>
<keyword evidence="3 5" id="KW-0689">Ribosomal protein</keyword>
<comment type="similarity">
    <text evidence="5 6">Belongs to the universal ribosomal protein uL6 family.</text>
</comment>
<feature type="domain" description="Large ribosomal subunit protein uL6 alpha-beta" evidence="8">
    <location>
        <begin position="11"/>
        <end position="82"/>
    </location>
</feature>
<evidence type="ECO:0000313" key="10">
    <source>
        <dbReference type="Proteomes" id="UP000594464"/>
    </source>
</evidence>
<dbReference type="InterPro" id="IPR002358">
    <property type="entry name" value="Ribosomal_uL6_CS"/>
</dbReference>
<evidence type="ECO:0000313" key="9">
    <source>
        <dbReference type="EMBL" id="QPJ64251.1"/>
    </source>
</evidence>
<dbReference type="InterPro" id="IPR020040">
    <property type="entry name" value="Ribosomal_uL6_a/b-dom"/>
</dbReference>
<dbReference type="GO" id="GO:0002181">
    <property type="term" value="P:cytoplasmic translation"/>
    <property type="evidence" value="ECO:0007669"/>
    <property type="project" value="TreeGrafter"/>
</dbReference>
<keyword evidence="1 5" id="KW-0699">rRNA-binding</keyword>
<evidence type="ECO:0000259" key="8">
    <source>
        <dbReference type="Pfam" id="PF00347"/>
    </source>
</evidence>
<sequence length="182" mass="19861">MSRIGKKPVVVPSGVECKLAGSRLTVKGPKGQLERELHPNMKIEIESAEIRVVRPTESRQDRSLHGLTRSLINNMVIGVTDGFVKQLNIVGVGYRVELKGKDLNLNVGHSHAILYPPPEGVQFEVDSKANTIKVIGMNNEKVGQAAAEIRAFRPPEPYKGKGIMYSTERIIRKAGKTAGAKG</sequence>
<dbReference type="NCBIfam" id="TIGR03654">
    <property type="entry name" value="L6_bact"/>
    <property type="match status" value="1"/>
</dbReference>
<dbReference type="InterPro" id="IPR036789">
    <property type="entry name" value="Ribosomal_uL6-like_a/b-dom_sf"/>
</dbReference>
<dbReference type="PANTHER" id="PTHR11655:SF14">
    <property type="entry name" value="LARGE RIBOSOMAL SUBUNIT PROTEIN UL6M"/>
    <property type="match status" value="1"/>
</dbReference>
<dbReference type="PIRSF" id="PIRSF002162">
    <property type="entry name" value="Ribosomal_L6"/>
    <property type="match status" value="1"/>
</dbReference>
<evidence type="ECO:0000256" key="3">
    <source>
        <dbReference type="ARBA" id="ARBA00022980"/>
    </source>
</evidence>
<dbReference type="Pfam" id="PF00347">
    <property type="entry name" value="Ribosomal_L6"/>
    <property type="match status" value="2"/>
</dbReference>
<name>A0A7T0C0H4_9BACT</name>
<feature type="domain" description="Large ribosomal subunit protein uL6 alpha-beta" evidence="8">
    <location>
        <begin position="90"/>
        <end position="165"/>
    </location>
</feature>
<accession>A0A7T0C0H4</accession>
<dbReference type="PANTHER" id="PTHR11655">
    <property type="entry name" value="60S/50S RIBOSOMAL PROTEIN L6/L9"/>
    <property type="match status" value="1"/>
</dbReference>
<dbReference type="HAMAP" id="MF_01365_B">
    <property type="entry name" value="Ribosomal_uL6_B"/>
    <property type="match status" value="1"/>
</dbReference>
<dbReference type="GO" id="GO:0022625">
    <property type="term" value="C:cytosolic large ribosomal subunit"/>
    <property type="evidence" value="ECO:0007669"/>
    <property type="project" value="UniProtKB-UniRule"/>
</dbReference>
<dbReference type="SUPFAM" id="SSF56053">
    <property type="entry name" value="Ribosomal protein L6"/>
    <property type="match status" value="2"/>
</dbReference>